<dbReference type="OrthoDB" id="6399948at2"/>
<dbReference type="EMBL" id="QKQP01000001">
    <property type="protein sequence ID" value="PZD82841.1"/>
    <property type="molecule type" value="Genomic_DNA"/>
</dbReference>
<dbReference type="Proteomes" id="UP000248886">
    <property type="component" value="Unassembled WGS sequence"/>
</dbReference>
<name>A0A2W1KU33_ACIFR</name>
<dbReference type="AlphaFoldDB" id="A0A2W1KU33"/>
<dbReference type="InterPro" id="IPR032708">
    <property type="entry name" value="McjB_C"/>
</dbReference>
<gene>
    <name evidence="2" type="ORF">DN052_07560</name>
</gene>
<organism evidence="2 3">
    <name type="scientific">Acidithiobacillus ferrooxidans</name>
    <name type="common">Thiobacillus ferrooxidans</name>
    <dbReference type="NCBI Taxonomy" id="920"/>
    <lineage>
        <taxon>Bacteria</taxon>
        <taxon>Pseudomonadati</taxon>
        <taxon>Pseudomonadota</taxon>
        <taxon>Acidithiobacillia</taxon>
        <taxon>Acidithiobacillales</taxon>
        <taxon>Acidithiobacillaceae</taxon>
        <taxon>Acidithiobacillus</taxon>
    </lineage>
</organism>
<sequence length="253" mass="28205">MASEVRHMGQAKRRGSKDDRIAEALRRFLQEEDLSVAQESAIYSKALHKRDALLEAWQCRAEQVPTNFEGVGVPSEYICSQLKVFNAALKFIWKNDFTGACHNMSAVIYIILSEINVQSTLCIGEVKLNNQLFDHSWVEVGEKIIDAAVSLPLDHENSAFVGGPVFRSVDLSTNKHTRLHYGVESENGLDSIARNVCERDLAEFGDMQIADGADESILVWNMAKNLASDVGLSVCADNLRRKYGSVNRVLRSM</sequence>
<evidence type="ECO:0000259" key="1">
    <source>
        <dbReference type="Pfam" id="PF13471"/>
    </source>
</evidence>
<proteinExistence type="predicted"/>
<protein>
    <recommendedName>
        <fullName evidence="1">Microcin J25-processing protein McjB C-terminal domain-containing protein</fullName>
    </recommendedName>
</protein>
<evidence type="ECO:0000313" key="2">
    <source>
        <dbReference type="EMBL" id="PZD82841.1"/>
    </source>
</evidence>
<feature type="domain" description="Microcin J25-processing protein McjB C-terminal" evidence="1">
    <location>
        <begin position="96"/>
        <end position="146"/>
    </location>
</feature>
<comment type="caution">
    <text evidence="2">The sequence shown here is derived from an EMBL/GenBank/DDBJ whole genome shotgun (WGS) entry which is preliminary data.</text>
</comment>
<accession>A0A2W1KU33</accession>
<evidence type="ECO:0000313" key="3">
    <source>
        <dbReference type="Proteomes" id="UP000248886"/>
    </source>
</evidence>
<dbReference type="Pfam" id="PF13471">
    <property type="entry name" value="Transglut_core3"/>
    <property type="match status" value="1"/>
</dbReference>
<reference evidence="2 3" key="1">
    <citation type="submission" date="2018-06" db="EMBL/GenBank/DDBJ databases">
        <title>Draft sequence of Acidithiobacillus ferrooxidans CCM 4253.</title>
        <authorList>
            <person name="Moya-Beltran A."/>
            <person name="Castro M."/>
            <person name="Covarrubias P.C."/>
            <person name="Issotta F."/>
            <person name="Janiczek O."/>
            <person name="Mandl M."/>
            <person name="Kucera J."/>
            <person name="Quatrini R."/>
        </authorList>
    </citation>
    <scope>NUCLEOTIDE SEQUENCE [LARGE SCALE GENOMIC DNA]</scope>
    <source>
        <strain evidence="2 3">CCM 4253</strain>
    </source>
</reference>